<reference evidence="10" key="2">
    <citation type="submission" date="2025-08" db="UniProtKB">
        <authorList>
            <consortium name="RefSeq"/>
        </authorList>
    </citation>
    <scope>IDENTIFICATION</scope>
    <source>
        <tissue evidence="10">Leaf</tissue>
    </source>
</reference>
<dbReference type="InterPro" id="IPR001313">
    <property type="entry name" value="Pumilio_RNA-bd_rpt"/>
</dbReference>
<dbReference type="PROSITE" id="PS50303">
    <property type="entry name" value="PUM_HD"/>
    <property type="match status" value="1"/>
</dbReference>
<feature type="repeat" description="Pumilio" evidence="6">
    <location>
        <begin position="473"/>
        <end position="508"/>
    </location>
</feature>
<feature type="repeat" description="Pumilio" evidence="6">
    <location>
        <begin position="397"/>
        <end position="432"/>
    </location>
</feature>
<gene>
    <name evidence="10" type="primary">LOC104777485</name>
</gene>
<accession>A0ABM0YF89</accession>
<feature type="repeat" description="Pumilio" evidence="6">
    <location>
        <begin position="579"/>
        <end position="617"/>
    </location>
</feature>
<feature type="repeat" description="Pumilio" evidence="6">
    <location>
        <begin position="433"/>
        <end position="471"/>
    </location>
</feature>
<evidence type="ECO:0000313" key="9">
    <source>
        <dbReference type="Proteomes" id="UP000694864"/>
    </source>
</evidence>
<keyword evidence="7" id="KW-0472">Membrane</keyword>
<evidence type="ECO:0000256" key="4">
    <source>
        <dbReference type="ARBA" id="ARBA00022845"/>
    </source>
</evidence>
<dbReference type="PANTHER" id="PTHR12537:SF136">
    <property type="entry name" value="PUMILIO HOMOLOG 9-RELATED"/>
    <property type="match status" value="1"/>
</dbReference>
<evidence type="ECO:0000256" key="5">
    <source>
        <dbReference type="ARBA" id="ARBA00022884"/>
    </source>
</evidence>
<dbReference type="PROSITE" id="PS50302">
    <property type="entry name" value="PUM"/>
    <property type="match status" value="6"/>
</dbReference>
<organism evidence="9 10">
    <name type="scientific">Camelina sativa</name>
    <name type="common">False flax</name>
    <name type="synonym">Myagrum sativum</name>
    <dbReference type="NCBI Taxonomy" id="90675"/>
    <lineage>
        <taxon>Eukaryota</taxon>
        <taxon>Viridiplantae</taxon>
        <taxon>Streptophyta</taxon>
        <taxon>Embryophyta</taxon>
        <taxon>Tracheophyta</taxon>
        <taxon>Spermatophyta</taxon>
        <taxon>Magnoliopsida</taxon>
        <taxon>eudicotyledons</taxon>
        <taxon>Gunneridae</taxon>
        <taxon>Pentapetalae</taxon>
        <taxon>rosids</taxon>
        <taxon>malvids</taxon>
        <taxon>Brassicales</taxon>
        <taxon>Brassicaceae</taxon>
        <taxon>Camelineae</taxon>
        <taxon>Camelina</taxon>
    </lineage>
</organism>
<evidence type="ECO:0000313" key="10">
    <source>
        <dbReference type="RefSeq" id="XP_010500051.2"/>
    </source>
</evidence>
<keyword evidence="5" id="KW-0694">RNA-binding</keyword>
<dbReference type="Proteomes" id="UP000694864">
    <property type="component" value="Chromosome 3"/>
</dbReference>
<sequence length="676" mass="75780">MAKKTTKGDKLSLGREGLCLSLRTYTHQHNILSPPQNHFLLYITNQNLSLRIVSLALLSFFSLLFFFFFFVSTHFYSVFDLMFGERFMGFGGFQGDFNLGRALPLPPPDFGSDGFLTKSLDSNPFLKNQCYNNKTGEALDLCRKLNKMGISCDMSIWTKPEEEPFRVDPGDFGSRARTLHGSSVQDLTGGAASQIHHDGFRNFSSVRLQNNNFHGASSPEELRLLGFQGSFNSNEYEETMASKTHRDFLFDHIHQPIKRSPCLRANNGAFKGSLMFEGFRVSQTLAAMEGSGAYYPEDSSLMRRYPEDCGLALSLAAMKASGELGGSYPEDTLIGQGSYDRMSPKSSIDLPLPLSLVSMVDIYGSVILMAKDQTGCRVLQKLVDEGTFLETNVIFLEIIDHVVELSMDPFGNYIVQKLIDACDEEQRTLIVSVLTSKPRELIKICLNTYGTRVVQKMIETVRTKHQMALVKSGIKPGILALVKDLNGNHVIQSCLQSLGPNDNKFVLEAATKHCAEIALHRHGCCVIQCCVANSVGPQHERLVAEISRNALRLSQDPFGNYVVQYLIEQKVSAVKLLVQFRNHYAELATQKFSSHVIEKCLREYPESRSEIVRELLSSPDFEYLLQDPYANYVIQTALAVTKGAVRAKLLEKVYRFGKLRSSPYCKKIFSKTILKK</sequence>
<dbReference type="InterPro" id="IPR011989">
    <property type="entry name" value="ARM-like"/>
</dbReference>
<feature type="transmembrane region" description="Helical" evidence="7">
    <location>
        <begin position="48"/>
        <end position="71"/>
    </location>
</feature>
<feature type="repeat" description="Pumilio" evidence="6">
    <location>
        <begin position="361"/>
        <end position="396"/>
    </location>
</feature>
<dbReference type="PANTHER" id="PTHR12537">
    <property type="entry name" value="RNA BINDING PROTEIN PUMILIO-RELATED"/>
    <property type="match status" value="1"/>
</dbReference>
<keyword evidence="7" id="KW-1133">Transmembrane helix</keyword>
<keyword evidence="9" id="KW-1185">Reference proteome</keyword>
<evidence type="ECO:0000256" key="2">
    <source>
        <dbReference type="ARBA" id="ARBA00022490"/>
    </source>
</evidence>
<keyword evidence="7" id="KW-0812">Transmembrane</keyword>
<dbReference type="CDD" id="cd07920">
    <property type="entry name" value="Pumilio"/>
    <property type="match status" value="1"/>
</dbReference>
<dbReference type="RefSeq" id="XP_010500051.2">
    <property type="nucleotide sequence ID" value="XM_010501749.2"/>
</dbReference>
<dbReference type="InterPro" id="IPR033133">
    <property type="entry name" value="PUM-HD"/>
</dbReference>
<name>A0ABM0YF89_CAMSA</name>
<dbReference type="GeneID" id="104777485"/>
<dbReference type="Gene3D" id="1.25.10.10">
    <property type="entry name" value="Leucine-rich Repeat Variant"/>
    <property type="match status" value="1"/>
</dbReference>
<feature type="domain" description="PUM-HD" evidence="8">
    <location>
        <begin position="337"/>
        <end position="676"/>
    </location>
</feature>
<comment type="subcellular location">
    <subcellularLocation>
        <location evidence="1">Cytoplasm</location>
    </subcellularLocation>
</comment>
<proteinExistence type="predicted"/>
<dbReference type="SMART" id="SM00025">
    <property type="entry name" value="Pumilio"/>
    <property type="match status" value="8"/>
</dbReference>
<keyword evidence="2" id="KW-0963">Cytoplasm</keyword>
<reference evidence="9" key="1">
    <citation type="journal article" date="2014" name="Nat. Commun.">
        <title>The emerging biofuel crop Camelina sativa retains a highly undifferentiated hexaploid genome structure.</title>
        <authorList>
            <person name="Kagale S."/>
            <person name="Koh C."/>
            <person name="Nixon J."/>
            <person name="Bollina V."/>
            <person name="Clarke W.E."/>
            <person name="Tuteja R."/>
            <person name="Spillane C."/>
            <person name="Robinson S.J."/>
            <person name="Links M.G."/>
            <person name="Clarke C."/>
            <person name="Higgins E.E."/>
            <person name="Huebert T."/>
            <person name="Sharpe A.G."/>
            <person name="Parkin I.A."/>
        </authorList>
    </citation>
    <scope>NUCLEOTIDE SEQUENCE [LARGE SCALE GENOMIC DNA]</scope>
    <source>
        <strain evidence="9">cv. DH55</strain>
    </source>
</reference>
<evidence type="ECO:0000256" key="1">
    <source>
        <dbReference type="ARBA" id="ARBA00004496"/>
    </source>
</evidence>
<feature type="repeat" description="Pumilio" evidence="6">
    <location>
        <begin position="545"/>
        <end position="568"/>
    </location>
</feature>
<keyword evidence="4" id="KW-0810">Translation regulation</keyword>
<protein>
    <submittedName>
        <fullName evidence="10">Pumilio homolog 9-like</fullName>
    </submittedName>
</protein>
<dbReference type="InterPro" id="IPR016024">
    <property type="entry name" value="ARM-type_fold"/>
</dbReference>
<dbReference type="InterPro" id="IPR033712">
    <property type="entry name" value="Pumilio_RNA-bd"/>
</dbReference>
<evidence type="ECO:0000259" key="8">
    <source>
        <dbReference type="PROSITE" id="PS50303"/>
    </source>
</evidence>
<evidence type="ECO:0000256" key="7">
    <source>
        <dbReference type="SAM" id="Phobius"/>
    </source>
</evidence>
<keyword evidence="3" id="KW-0677">Repeat</keyword>
<dbReference type="SUPFAM" id="SSF48371">
    <property type="entry name" value="ARM repeat"/>
    <property type="match status" value="1"/>
</dbReference>
<dbReference type="Pfam" id="PF00806">
    <property type="entry name" value="PUF"/>
    <property type="match status" value="8"/>
</dbReference>
<evidence type="ECO:0000256" key="6">
    <source>
        <dbReference type="PROSITE-ProRule" id="PRU00317"/>
    </source>
</evidence>
<evidence type="ECO:0000256" key="3">
    <source>
        <dbReference type="ARBA" id="ARBA00022737"/>
    </source>
</evidence>